<accession>A0A2S8FGF2</accession>
<evidence type="ECO:0000256" key="1">
    <source>
        <dbReference type="SAM" id="MobiDB-lite"/>
    </source>
</evidence>
<gene>
    <name evidence="3" type="ORF">C5Y96_12930</name>
</gene>
<keyword evidence="2" id="KW-0812">Transmembrane</keyword>
<feature type="compositionally biased region" description="Low complexity" evidence="1">
    <location>
        <begin position="79"/>
        <end position="97"/>
    </location>
</feature>
<reference evidence="3 4" key="1">
    <citation type="submission" date="2018-02" db="EMBL/GenBank/DDBJ databases">
        <title>Comparative genomes isolates from brazilian mangrove.</title>
        <authorList>
            <person name="Araujo J.E."/>
            <person name="Taketani R.G."/>
            <person name="Silva M.C.P."/>
            <person name="Loureco M.V."/>
            <person name="Andreote F.D."/>
        </authorList>
    </citation>
    <scope>NUCLEOTIDE SEQUENCE [LARGE SCALE GENOMIC DNA]</scope>
    <source>
        <strain evidence="3 4">HEX-2 MGV</strain>
    </source>
</reference>
<dbReference type="AlphaFoldDB" id="A0A2S8FGF2"/>
<evidence type="ECO:0000256" key="2">
    <source>
        <dbReference type="SAM" id="Phobius"/>
    </source>
</evidence>
<dbReference type="Gene3D" id="3.40.50.410">
    <property type="entry name" value="von Willebrand factor, type A domain"/>
    <property type="match status" value="1"/>
</dbReference>
<keyword evidence="2" id="KW-0472">Membrane</keyword>
<organism evidence="3 4">
    <name type="scientific">Blastopirellula marina</name>
    <dbReference type="NCBI Taxonomy" id="124"/>
    <lineage>
        <taxon>Bacteria</taxon>
        <taxon>Pseudomonadati</taxon>
        <taxon>Planctomycetota</taxon>
        <taxon>Planctomycetia</taxon>
        <taxon>Pirellulales</taxon>
        <taxon>Pirellulaceae</taxon>
        <taxon>Blastopirellula</taxon>
    </lineage>
</organism>
<dbReference type="RefSeq" id="WP_105353883.1">
    <property type="nucleotide sequence ID" value="NZ_PUIA01000037.1"/>
</dbReference>
<dbReference type="PANTHER" id="PTHR46503:SF1">
    <property type="entry name" value="INTER-ALPHA-TRYPSIN INHIBITOR HEAVY CHAIN-LIKE PROTEIN"/>
    <property type="match status" value="1"/>
</dbReference>
<feature type="region of interest" description="Disordered" evidence="1">
    <location>
        <begin position="74"/>
        <end position="97"/>
    </location>
</feature>
<feature type="transmembrane region" description="Helical" evidence="2">
    <location>
        <begin position="27"/>
        <end position="49"/>
    </location>
</feature>
<sequence length="332" mass="35789">MSTSPQLESIQPADQIQWVKSRRVMPAWLMSLLIHALLGTLLILTVSTVSQGIGDEPARRGSIALANRSENATEYFDGDSSQNADSQQTTDSQQAAQAISDAMPAVDLPPSVLSKLLPQGDQALTGEETSGLPSAGGMTQGGASSKGGLGNEGTTSVFGAEGRGNKFVYVFDRSGSMDGRPLAAAKQQLIKSLHDLDKLHQFAIIFYNENPQVFSPRGNGPQLVFADEQGKNLAERFVRGIIASGSTQHVDALSMALKMNPDVIFFLTDADQPQLFPADLDRIRKLNKGCSIHAIEFGYGPYDGRRNFLVKLADENDGKHVYVDISKLRAQP</sequence>
<name>A0A2S8FGF2_9BACT</name>
<keyword evidence="2" id="KW-1133">Transmembrane helix</keyword>
<dbReference type="EMBL" id="PUIA01000037">
    <property type="protein sequence ID" value="PQO31242.1"/>
    <property type="molecule type" value="Genomic_DNA"/>
</dbReference>
<dbReference type="SUPFAM" id="SSF53300">
    <property type="entry name" value="vWA-like"/>
    <property type="match status" value="1"/>
</dbReference>
<dbReference type="OrthoDB" id="272806at2"/>
<evidence type="ECO:0000313" key="3">
    <source>
        <dbReference type="EMBL" id="PQO31242.1"/>
    </source>
</evidence>
<comment type="caution">
    <text evidence="3">The sequence shown here is derived from an EMBL/GenBank/DDBJ whole genome shotgun (WGS) entry which is preliminary data.</text>
</comment>
<dbReference type="PANTHER" id="PTHR46503">
    <property type="entry name" value="INTER-ALPHA-TRYPSIN INHIBITOR HEAVY CHAIN-LIKE PROTEIN"/>
    <property type="match status" value="1"/>
</dbReference>
<dbReference type="InterPro" id="IPR036465">
    <property type="entry name" value="vWFA_dom_sf"/>
</dbReference>
<feature type="compositionally biased region" description="Gly residues" evidence="1">
    <location>
        <begin position="138"/>
        <end position="151"/>
    </location>
</feature>
<feature type="region of interest" description="Disordered" evidence="1">
    <location>
        <begin position="123"/>
        <end position="157"/>
    </location>
</feature>
<dbReference type="Proteomes" id="UP000240009">
    <property type="component" value="Unassembled WGS sequence"/>
</dbReference>
<protein>
    <submittedName>
        <fullName evidence="3">Uncharacterized protein</fullName>
    </submittedName>
</protein>
<evidence type="ECO:0000313" key="4">
    <source>
        <dbReference type="Proteomes" id="UP000240009"/>
    </source>
</evidence>
<proteinExistence type="predicted"/>